<dbReference type="OrthoDB" id="9804023at2"/>
<dbReference type="Proteomes" id="UP000263993">
    <property type="component" value="Unassembled WGS sequence"/>
</dbReference>
<organism evidence="2 3">
    <name type="scientific">Undibacter mobilis</name>
    <dbReference type="NCBI Taxonomy" id="2292256"/>
    <lineage>
        <taxon>Bacteria</taxon>
        <taxon>Pseudomonadati</taxon>
        <taxon>Pseudomonadota</taxon>
        <taxon>Alphaproteobacteria</taxon>
        <taxon>Hyphomicrobiales</taxon>
        <taxon>Nitrobacteraceae</taxon>
        <taxon>Undibacter</taxon>
    </lineage>
</organism>
<reference evidence="3" key="1">
    <citation type="submission" date="2018-08" db="EMBL/GenBank/DDBJ databases">
        <authorList>
            <person name="Kim S.-J."/>
            <person name="Jung G.-Y."/>
        </authorList>
    </citation>
    <scope>NUCLEOTIDE SEQUENCE [LARGE SCALE GENOMIC DNA]</scope>
    <source>
        <strain evidence="3">GY_H</strain>
    </source>
</reference>
<evidence type="ECO:0000313" key="3">
    <source>
        <dbReference type="Proteomes" id="UP000263993"/>
    </source>
</evidence>
<dbReference type="SMART" id="SM00460">
    <property type="entry name" value="TGc"/>
    <property type="match status" value="1"/>
</dbReference>
<dbReference type="PANTHER" id="PTHR33490:SF7">
    <property type="entry name" value="BLR2979 PROTEIN"/>
    <property type="match status" value="1"/>
</dbReference>
<sequence length="303" mass="32970">MIYDVRQVTTCIYASAVSHAHHVLRLTPVNRDGQRVHVSSLQIEPRPVKAREGQDFFGNKLTSVAISEAHETLAVKVSARIAVDSVVLPDPATAPSWERVREEVFAASDIGPQSPVHFMFPSRMVSLDPEIRDYARASFTRGRSVLAAALDLTHRIKTDMAYEIGATTVTTTAPMSFALRRGVCQDFAHIMISGLRGLGLPASYVSGYLRTTRTPEQTELQGADAMHAWVQVWCGHDIGWIGFDPTNDMIASDDHVTLAIGRDYSDVAPMDGVIVAAGGQRITVSVSVTPVQASSTLLPQNTF</sequence>
<name>A0A371B852_9BRAD</name>
<dbReference type="Pfam" id="PF08379">
    <property type="entry name" value="Bact_transglu_N"/>
    <property type="match status" value="1"/>
</dbReference>
<dbReference type="Gene3D" id="3.10.620.30">
    <property type="match status" value="1"/>
</dbReference>
<dbReference type="InterPro" id="IPR038765">
    <property type="entry name" value="Papain-like_cys_pep_sf"/>
</dbReference>
<proteinExistence type="predicted"/>
<comment type="caution">
    <text evidence="2">The sequence shown here is derived from an EMBL/GenBank/DDBJ whole genome shotgun (WGS) entry which is preliminary data.</text>
</comment>
<accession>A0A371B852</accession>
<gene>
    <name evidence="2" type="ORF">DXH78_03740</name>
</gene>
<dbReference type="RefSeq" id="WP_115515800.1">
    <property type="nucleotide sequence ID" value="NZ_QRGO01000001.1"/>
</dbReference>
<protein>
    <submittedName>
        <fullName evidence="2">Transglutaminase family protein</fullName>
    </submittedName>
</protein>
<dbReference type="InterPro" id="IPR013589">
    <property type="entry name" value="Bac_transglu_N"/>
</dbReference>
<keyword evidence="3" id="KW-1185">Reference proteome</keyword>
<evidence type="ECO:0000313" key="2">
    <source>
        <dbReference type="EMBL" id="RDV03775.1"/>
    </source>
</evidence>
<dbReference type="PANTHER" id="PTHR33490">
    <property type="entry name" value="BLR5614 PROTEIN-RELATED"/>
    <property type="match status" value="1"/>
</dbReference>
<dbReference type="AlphaFoldDB" id="A0A371B852"/>
<dbReference type="Pfam" id="PF01841">
    <property type="entry name" value="Transglut_core"/>
    <property type="match status" value="1"/>
</dbReference>
<evidence type="ECO:0000259" key="1">
    <source>
        <dbReference type="SMART" id="SM00460"/>
    </source>
</evidence>
<dbReference type="SUPFAM" id="SSF54001">
    <property type="entry name" value="Cysteine proteinases"/>
    <property type="match status" value="1"/>
</dbReference>
<feature type="domain" description="Transglutaminase-like" evidence="1">
    <location>
        <begin position="176"/>
        <end position="247"/>
    </location>
</feature>
<dbReference type="InterPro" id="IPR002931">
    <property type="entry name" value="Transglutaminase-like"/>
</dbReference>
<dbReference type="EMBL" id="QRGO01000001">
    <property type="protein sequence ID" value="RDV03775.1"/>
    <property type="molecule type" value="Genomic_DNA"/>
</dbReference>